<dbReference type="Pfam" id="PF19610">
    <property type="entry name" value="DUF6115"/>
    <property type="match status" value="1"/>
</dbReference>
<proteinExistence type="predicted"/>
<dbReference type="InterPro" id="IPR046118">
    <property type="entry name" value="DUF6115"/>
</dbReference>
<dbReference type="EMBL" id="CP016534">
    <property type="protein sequence ID" value="ANU09158.1"/>
    <property type="molecule type" value="Genomic_DNA"/>
</dbReference>
<evidence type="ECO:0000313" key="2">
    <source>
        <dbReference type="Proteomes" id="UP000092661"/>
    </source>
</evidence>
<keyword evidence="2" id="KW-1185">Reference proteome</keyword>
<accession>A0ABM6D1L7</accession>
<dbReference type="Proteomes" id="UP000092661">
    <property type="component" value="Chromosome"/>
</dbReference>
<organism evidence="1 2">
    <name type="scientific">Planococcus antarcticus DSM 14505</name>
    <dbReference type="NCBI Taxonomy" id="1185653"/>
    <lineage>
        <taxon>Bacteria</taxon>
        <taxon>Bacillati</taxon>
        <taxon>Bacillota</taxon>
        <taxon>Bacilli</taxon>
        <taxon>Bacillales</taxon>
        <taxon>Caryophanaceae</taxon>
        <taxon>Planococcus</taxon>
    </lineage>
</organism>
<dbReference type="RefSeq" id="WP_065536274.1">
    <property type="nucleotide sequence ID" value="NZ_CP016534.2"/>
</dbReference>
<gene>
    <name evidence="1" type="ORF">BBH88_01820</name>
</gene>
<protein>
    <submittedName>
        <fullName evidence="1">Uncharacterized protein</fullName>
    </submittedName>
</protein>
<reference evidence="1" key="1">
    <citation type="submission" date="2016-10" db="EMBL/GenBank/DDBJ databases">
        <authorList>
            <person name="See-Too W.S."/>
        </authorList>
    </citation>
    <scope>NUCLEOTIDE SEQUENCE</scope>
    <source>
        <strain evidence="1">DSM 14505</strain>
    </source>
</reference>
<evidence type="ECO:0000313" key="1">
    <source>
        <dbReference type="EMBL" id="ANU09158.1"/>
    </source>
</evidence>
<sequence length="143" mass="16454">MEWLLVAISIVLLLMNVLLMRTVKKQHTDEDSARVHESMAEFVDQLEKENDALYDKLITYIQESESHLTKRIVGLEQNFAPSFKGAETLEEVSLETEKIIQLSRQGFSSKQIAKVLQIDHGKVELVVKLNNKQQVNFKEDEVL</sequence>
<name>A0ABM6D1L7_9BACL</name>